<evidence type="ECO:0000313" key="2">
    <source>
        <dbReference type="EMBL" id="MBB2903405.1"/>
    </source>
</evidence>
<reference evidence="2 3" key="1">
    <citation type="submission" date="2020-08" db="EMBL/GenBank/DDBJ databases">
        <title>The Agave Microbiome: Exploring the role of microbial communities in plant adaptations to desert environments.</title>
        <authorList>
            <person name="Partida-Martinez L.P."/>
        </authorList>
    </citation>
    <scope>NUCLEOTIDE SEQUENCE [LARGE SCALE GENOMIC DNA]</scope>
    <source>
        <strain evidence="2 3">AS2.23</strain>
    </source>
</reference>
<dbReference type="Gene3D" id="3.40.50.720">
    <property type="entry name" value="NAD(P)-binding Rossmann-like Domain"/>
    <property type="match status" value="1"/>
</dbReference>
<accession>A0A7W4XZJ5</accession>
<comment type="caution">
    <text evidence="2">The sequence shown here is derived from an EMBL/GenBank/DDBJ whole genome shotgun (WGS) entry which is preliminary data.</text>
</comment>
<evidence type="ECO:0000313" key="3">
    <source>
        <dbReference type="Proteomes" id="UP000533269"/>
    </source>
</evidence>
<dbReference type="EMBL" id="JACHVY010000007">
    <property type="protein sequence ID" value="MBB2903405.1"/>
    <property type="molecule type" value="Genomic_DNA"/>
</dbReference>
<sequence>MTTALIIGASGMVGSRLVRELDADGGGINVRLASRRRETVQEWRSAGRDAVVLDLDRPATFAEALAGVDRVFLLTGYTAAMLYQSKTLVDAAQDAGVNHFVHLGVFTSGRDLVPHYTWHELIETYIEASGMAWTHIQPNVITDSVLITEPSIAQTKTFSLPWQNAARGWVSAGDIAAVAAAVLREGPDVHAGKSYGLSTEVLTGTQVAEILSDALGTTITCTAEDLEGLEAHVQTLTDAGVRLYMESAVQTMQQSINGNMASTAIVHDDVLTVLGRPGTTMARWADQNLWTRHLKARP</sequence>
<dbReference type="AlphaFoldDB" id="A0A7W4XZJ5"/>
<dbReference type="Gene3D" id="3.90.25.10">
    <property type="entry name" value="UDP-galactose 4-epimerase, domain 1"/>
    <property type="match status" value="1"/>
</dbReference>
<proteinExistence type="predicted"/>
<organism evidence="2 3">
    <name type="scientific">Kineococcus radiotolerans</name>
    <dbReference type="NCBI Taxonomy" id="131568"/>
    <lineage>
        <taxon>Bacteria</taxon>
        <taxon>Bacillati</taxon>
        <taxon>Actinomycetota</taxon>
        <taxon>Actinomycetes</taxon>
        <taxon>Kineosporiales</taxon>
        <taxon>Kineosporiaceae</taxon>
        <taxon>Kineococcus</taxon>
    </lineage>
</organism>
<dbReference type="Proteomes" id="UP000533269">
    <property type="component" value="Unassembled WGS sequence"/>
</dbReference>
<dbReference type="InterPro" id="IPR036291">
    <property type="entry name" value="NAD(P)-bd_dom_sf"/>
</dbReference>
<reference evidence="2 3" key="2">
    <citation type="submission" date="2020-08" db="EMBL/GenBank/DDBJ databases">
        <authorList>
            <person name="Partida-Martinez L."/>
            <person name="Huntemann M."/>
            <person name="Clum A."/>
            <person name="Wang J."/>
            <person name="Palaniappan K."/>
            <person name="Ritter S."/>
            <person name="Chen I.-M."/>
            <person name="Stamatis D."/>
            <person name="Reddy T."/>
            <person name="O'Malley R."/>
            <person name="Daum C."/>
            <person name="Shapiro N."/>
            <person name="Ivanova N."/>
            <person name="Kyrpides N."/>
            <person name="Woyke T."/>
        </authorList>
    </citation>
    <scope>NUCLEOTIDE SEQUENCE [LARGE SCALE GENOMIC DNA]</scope>
    <source>
        <strain evidence="2 3">AS2.23</strain>
    </source>
</reference>
<feature type="domain" description="NmrA-like" evidence="1">
    <location>
        <begin position="3"/>
        <end position="252"/>
    </location>
</feature>
<dbReference type="RefSeq" id="WP_183393010.1">
    <property type="nucleotide sequence ID" value="NZ_JACHVY010000007.1"/>
</dbReference>
<gene>
    <name evidence="2" type="ORF">FHR75_004247</name>
</gene>
<protein>
    <submittedName>
        <fullName evidence="2">Uncharacterized protein YbjT (DUF2867 family)</fullName>
    </submittedName>
</protein>
<dbReference type="Pfam" id="PF05368">
    <property type="entry name" value="NmrA"/>
    <property type="match status" value="1"/>
</dbReference>
<dbReference type="InterPro" id="IPR008030">
    <property type="entry name" value="NmrA-like"/>
</dbReference>
<evidence type="ECO:0000259" key="1">
    <source>
        <dbReference type="Pfam" id="PF05368"/>
    </source>
</evidence>
<dbReference type="SUPFAM" id="SSF51735">
    <property type="entry name" value="NAD(P)-binding Rossmann-fold domains"/>
    <property type="match status" value="1"/>
</dbReference>
<name>A0A7W4XZJ5_KINRA</name>
<dbReference type="PANTHER" id="PTHR43162">
    <property type="match status" value="1"/>
</dbReference>
<dbReference type="PANTHER" id="PTHR43162:SF1">
    <property type="entry name" value="PRESTALK A DIFFERENTIATION PROTEIN A"/>
    <property type="match status" value="1"/>
</dbReference>
<dbReference type="InterPro" id="IPR051604">
    <property type="entry name" value="Ergot_Alk_Oxidoreductase"/>
</dbReference>